<feature type="region of interest" description="Disordered" evidence="6">
    <location>
        <begin position="87"/>
        <end position="108"/>
    </location>
</feature>
<dbReference type="Gene3D" id="2.20.25.80">
    <property type="entry name" value="WRKY domain"/>
    <property type="match status" value="1"/>
</dbReference>
<dbReference type="EMBL" id="MK161295">
    <property type="protein sequence ID" value="QCV57302.1"/>
    <property type="molecule type" value="mRNA"/>
</dbReference>
<dbReference type="GO" id="GO:0005634">
    <property type="term" value="C:nucleus"/>
    <property type="evidence" value="ECO:0007669"/>
    <property type="project" value="UniProtKB-SubCell"/>
</dbReference>
<comment type="subcellular location">
    <subcellularLocation>
        <location evidence="1">Nucleus</location>
    </subcellularLocation>
</comment>
<keyword evidence="5" id="KW-0539">Nucleus</keyword>
<accession>A0A4P9Q266</accession>
<keyword evidence="3" id="KW-0238">DNA-binding</keyword>
<evidence type="ECO:0000313" key="8">
    <source>
        <dbReference type="EMBL" id="QCV57302.1"/>
    </source>
</evidence>
<evidence type="ECO:0000259" key="7">
    <source>
        <dbReference type="PROSITE" id="PS50811"/>
    </source>
</evidence>
<dbReference type="GO" id="GO:0003700">
    <property type="term" value="F:DNA-binding transcription factor activity"/>
    <property type="evidence" value="ECO:0007669"/>
    <property type="project" value="InterPro"/>
</dbReference>
<name>A0A4P9Q266_FAGTA</name>
<dbReference type="PANTHER" id="PTHR32096:SF133">
    <property type="entry name" value="WRKY TRANSCRIPTION FACTOR 41-RELATED"/>
    <property type="match status" value="1"/>
</dbReference>
<proteinExistence type="evidence at transcript level"/>
<dbReference type="PROSITE" id="PS50811">
    <property type="entry name" value="WRKY"/>
    <property type="match status" value="1"/>
</dbReference>
<evidence type="ECO:0000256" key="3">
    <source>
        <dbReference type="ARBA" id="ARBA00023125"/>
    </source>
</evidence>
<organism evidence="8">
    <name type="scientific">Fagopyrum tataricum</name>
    <name type="common">Tartarian buckwheat</name>
    <name type="synonym">Polygonum tataricum</name>
    <dbReference type="NCBI Taxonomy" id="62330"/>
    <lineage>
        <taxon>Eukaryota</taxon>
        <taxon>Viridiplantae</taxon>
        <taxon>Streptophyta</taxon>
        <taxon>Embryophyta</taxon>
        <taxon>Tracheophyta</taxon>
        <taxon>Spermatophyta</taxon>
        <taxon>Magnoliopsida</taxon>
        <taxon>eudicotyledons</taxon>
        <taxon>Gunneridae</taxon>
        <taxon>Pentapetalae</taxon>
        <taxon>Caryophyllales</taxon>
        <taxon>Polygonaceae</taxon>
        <taxon>Polygonoideae</taxon>
        <taxon>Fagopyreae</taxon>
        <taxon>Fagopyrum</taxon>
    </lineage>
</organism>
<evidence type="ECO:0000256" key="2">
    <source>
        <dbReference type="ARBA" id="ARBA00023015"/>
    </source>
</evidence>
<reference evidence="8" key="1">
    <citation type="submission" date="2018-11" db="EMBL/GenBank/DDBJ databases">
        <authorList>
            <person name="Xia H."/>
        </authorList>
    </citation>
    <scope>NUCLEOTIDE SEQUENCE</scope>
    <source>
        <strain evidence="8">FtPinG0002524500.01</strain>
    </source>
</reference>
<evidence type="ECO:0000256" key="1">
    <source>
        <dbReference type="ARBA" id="ARBA00004123"/>
    </source>
</evidence>
<evidence type="ECO:0000256" key="4">
    <source>
        <dbReference type="ARBA" id="ARBA00023163"/>
    </source>
</evidence>
<protein>
    <submittedName>
        <fullName evidence="8">WRKY transcription factor</fullName>
    </submittedName>
</protein>
<dbReference type="GO" id="GO:0000976">
    <property type="term" value="F:transcription cis-regulatory region binding"/>
    <property type="evidence" value="ECO:0007669"/>
    <property type="project" value="TreeGrafter"/>
</dbReference>
<evidence type="ECO:0000256" key="5">
    <source>
        <dbReference type="ARBA" id="ARBA00023242"/>
    </source>
</evidence>
<dbReference type="InterPro" id="IPR036576">
    <property type="entry name" value="WRKY_dom_sf"/>
</dbReference>
<dbReference type="SUPFAM" id="SSF118290">
    <property type="entry name" value="WRKY DNA-binding domain"/>
    <property type="match status" value="1"/>
</dbReference>
<dbReference type="Pfam" id="PF03106">
    <property type="entry name" value="WRKY"/>
    <property type="match status" value="1"/>
</dbReference>
<feature type="compositionally biased region" description="Polar residues" evidence="6">
    <location>
        <begin position="87"/>
        <end position="97"/>
    </location>
</feature>
<keyword evidence="2" id="KW-0805">Transcription regulation</keyword>
<dbReference type="InterPro" id="IPR044810">
    <property type="entry name" value="WRKY_plant"/>
</dbReference>
<feature type="domain" description="WRKY" evidence="7">
    <location>
        <begin position="125"/>
        <end position="193"/>
    </location>
</feature>
<keyword evidence="4" id="KW-0804">Transcription</keyword>
<dbReference type="SMART" id="SM00774">
    <property type="entry name" value="WRKY"/>
    <property type="match status" value="1"/>
</dbReference>
<dbReference type="InterPro" id="IPR003657">
    <property type="entry name" value="WRKY_dom"/>
</dbReference>
<dbReference type="PANTHER" id="PTHR32096">
    <property type="entry name" value="WRKY TRANSCRIPTION FACTOR 30-RELATED-RELATED"/>
    <property type="match status" value="1"/>
</dbReference>
<dbReference type="AlphaFoldDB" id="A0A4P9Q266"/>
<evidence type="ECO:0000256" key="6">
    <source>
        <dbReference type="SAM" id="MobiDB-lite"/>
    </source>
</evidence>
<sequence>MEFKGELDVRDVMIDELAQGKELIKQLQSLLMDASVSMEKRQFLMNQIISIYNKALNLIRFNGEPIVPDPSFSSLFGGVPQNSPFSVAGNSHMSCRSSDVDEEQLRPSKKRKTLPRRVEMVKMNNGEELPGDGYSWRKYGQKFILGAKFRRGYYRCTHRHSQGCAALKQVQRSDEDPTVSQVIYVGDHTCNTTIQITGPSTSTHEPRVHLTLTQHPPQQQPQIPTKPQLTVQTEELNNGDQDKFYFRCFSFSTAVIDSDNADVDVAGWLLDESPVTSGSDQFQASPGKMNTPESDIRQVFTLEELDILDPNFGFDNPDLFI</sequence>